<proteinExistence type="predicted"/>
<protein>
    <submittedName>
        <fullName evidence="1">Uncharacterized protein</fullName>
    </submittedName>
</protein>
<dbReference type="AlphaFoldDB" id="K6YMF7"/>
<gene>
    <name evidence="1" type="ORF">GARC_2381</name>
</gene>
<sequence length="39" mass="4651">MERRLLSDFGSDIKMPYLITPKLLAFAKSYFQFRKRNAP</sequence>
<name>K6YMF7_9ALTE</name>
<evidence type="ECO:0000313" key="2">
    <source>
        <dbReference type="Proteomes" id="UP000006327"/>
    </source>
</evidence>
<accession>K6YMF7</accession>
<comment type="caution">
    <text evidence="1">The sequence shown here is derived from an EMBL/GenBank/DDBJ whole genome shotgun (WGS) entry which is preliminary data.</text>
</comment>
<reference evidence="1 2" key="1">
    <citation type="journal article" date="2017" name="Antonie Van Leeuwenhoek">
        <title>Rhizobium rhizosphaerae sp. nov., a novel species isolated from rice rhizosphere.</title>
        <authorList>
            <person name="Zhao J.J."/>
            <person name="Zhang J."/>
            <person name="Zhang R.J."/>
            <person name="Zhang C.W."/>
            <person name="Yin H.Q."/>
            <person name="Zhang X.X."/>
        </authorList>
    </citation>
    <scope>NUCLEOTIDE SEQUENCE [LARGE SCALE GENOMIC DNA]</scope>
    <source>
        <strain evidence="1 2">BSs20135</strain>
    </source>
</reference>
<dbReference type="STRING" id="493475.GARC_2381"/>
<dbReference type="EMBL" id="BAEO01000029">
    <property type="protein sequence ID" value="GAC19347.1"/>
    <property type="molecule type" value="Genomic_DNA"/>
</dbReference>
<evidence type="ECO:0000313" key="1">
    <source>
        <dbReference type="EMBL" id="GAC19347.1"/>
    </source>
</evidence>
<keyword evidence="2" id="KW-1185">Reference proteome</keyword>
<organism evidence="1 2">
    <name type="scientific">Paraglaciecola arctica BSs20135</name>
    <dbReference type="NCBI Taxonomy" id="493475"/>
    <lineage>
        <taxon>Bacteria</taxon>
        <taxon>Pseudomonadati</taxon>
        <taxon>Pseudomonadota</taxon>
        <taxon>Gammaproteobacteria</taxon>
        <taxon>Alteromonadales</taxon>
        <taxon>Alteromonadaceae</taxon>
        <taxon>Paraglaciecola</taxon>
    </lineage>
</organism>
<dbReference type="Proteomes" id="UP000006327">
    <property type="component" value="Unassembled WGS sequence"/>
</dbReference>